<dbReference type="AlphaFoldDB" id="A0A267ELI6"/>
<sequence length="91" mass="10416">TETWPNSWPASDEAGVQISHRSVAPVPQAWWSDNRRRTAAGPNWIHWQLNNDCRLDIFPFDSITVAMETDSDKKAFDVCKFLMVVGAFCQF</sequence>
<name>A0A267ELI6_9PLAT</name>
<protein>
    <submittedName>
        <fullName evidence="1">Uncharacterized protein</fullName>
    </submittedName>
</protein>
<proteinExistence type="predicted"/>
<gene>
    <name evidence="1" type="ORF">BOX15_Mlig017427g2</name>
    <name evidence="2" type="ORF">BOX15_Mlig027372g3</name>
</gene>
<organism evidence="1 3">
    <name type="scientific">Macrostomum lignano</name>
    <dbReference type="NCBI Taxonomy" id="282301"/>
    <lineage>
        <taxon>Eukaryota</taxon>
        <taxon>Metazoa</taxon>
        <taxon>Spiralia</taxon>
        <taxon>Lophotrochozoa</taxon>
        <taxon>Platyhelminthes</taxon>
        <taxon>Rhabditophora</taxon>
        <taxon>Macrostomorpha</taxon>
        <taxon>Macrostomida</taxon>
        <taxon>Macrostomidae</taxon>
        <taxon>Macrostomum</taxon>
    </lineage>
</organism>
<feature type="non-terminal residue" evidence="1">
    <location>
        <position position="1"/>
    </location>
</feature>
<dbReference type="Proteomes" id="UP000215902">
    <property type="component" value="Unassembled WGS sequence"/>
</dbReference>
<comment type="caution">
    <text evidence="1">The sequence shown here is derived from an EMBL/GenBank/DDBJ whole genome shotgun (WGS) entry which is preliminary data.</text>
</comment>
<keyword evidence="3" id="KW-1185">Reference proteome</keyword>
<evidence type="ECO:0000313" key="3">
    <source>
        <dbReference type="Proteomes" id="UP000215902"/>
    </source>
</evidence>
<reference evidence="1 3" key="1">
    <citation type="submission" date="2017-06" db="EMBL/GenBank/DDBJ databases">
        <title>A platform for efficient transgenesis in Macrostomum lignano, a flatworm model organism for stem cell research.</title>
        <authorList>
            <person name="Berezikov E."/>
        </authorList>
    </citation>
    <scope>NUCLEOTIDE SEQUENCE [LARGE SCALE GENOMIC DNA]</scope>
    <source>
        <strain evidence="1">DV1</strain>
        <tissue evidence="1">Whole organism</tissue>
    </source>
</reference>
<dbReference type="EMBL" id="NIVC01002012">
    <property type="protein sequence ID" value="PAA61632.1"/>
    <property type="molecule type" value="Genomic_DNA"/>
</dbReference>
<evidence type="ECO:0000313" key="1">
    <source>
        <dbReference type="EMBL" id="PAA61632.1"/>
    </source>
</evidence>
<evidence type="ECO:0000313" key="2">
    <source>
        <dbReference type="EMBL" id="PAA81994.1"/>
    </source>
</evidence>
<accession>A0A267ELI6</accession>
<dbReference type="EMBL" id="NIVC01000504">
    <property type="protein sequence ID" value="PAA81994.1"/>
    <property type="molecule type" value="Genomic_DNA"/>
</dbReference>